<dbReference type="EMBL" id="CAMPGE010010503">
    <property type="protein sequence ID" value="CAI2369351.1"/>
    <property type="molecule type" value="Genomic_DNA"/>
</dbReference>
<proteinExistence type="predicted"/>
<reference evidence="1" key="1">
    <citation type="submission" date="2023-07" db="EMBL/GenBank/DDBJ databases">
        <authorList>
            <consortium name="AG Swart"/>
            <person name="Singh M."/>
            <person name="Singh A."/>
            <person name="Seah K."/>
            <person name="Emmerich C."/>
        </authorList>
    </citation>
    <scope>NUCLEOTIDE SEQUENCE</scope>
    <source>
        <strain evidence="1">DP1</strain>
    </source>
</reference>
<name>A0AAD1UH54_EUPCR</name>
<evidence type="ECO:0000313" key="2">
    <source>
        <dbReference type="Proteomes" id="UP001295684"/>
    </source>
</evidence>
<keyword evidence="2" id="KW-1185">Reference proteome</keyword>
<protein>
    <submittedName>
        <fullName evidence="1">Uncharacterized protein</fullName>
    </submittedName>
</protein>
<dbReference type="Proteomes" id="UP001295684">
    <property type="component" value="Unassembled WGS sequence"/>
</dbReference>
<dbReference type="AlphaFoldDB" id="A0AAD1UH54"/>
<gene>
    <name evidence="1" type="ORF">ECRASSUSDP1_LOCUS10650</name>
</gene>
<comment type="caution">
    <text evidence="1">The sequence shown here is derived from an EMBL/GenBank/DDBJ whole genome shotgun (WGS) entry which is preliminary data.</text>
</comment>
<evidence type="ECO:0000313" key="1">
    <source>
        <dbReference type="EMBL" id="CAI2369351.1"/>
    </source>
</evidence>
<sequence length="383" mass="44984">MSSHKELNFIFQSEKESNASLSQINFDITENNKGLNAASFRQIDQTIQSEIGTKEHYLESLKNYQNNLEKDSDINLSTQRIPNGSIKEAEDMLKEDNCVCDIKEGLEKKIKAKLVPAYEKKDIDNGICCVVSSCCLSMDDLCKCLTDTSSTMQDMHIYNGDAPNQFKIKIDNKNGFLPVKEVQKCCSCPPGKCKKSQKKTEFQVPTTVLKKPPRAFILRRNIYRAFFNYFKDCFAKYTKRFMNLRCDQNKKAEKMEKYLSEFIDEHFDQQYASLTEEQQREFRVALKQVLFSHRHKKGDLFLENIDFSASRAVMYSYSYKARDEFFSCMYRCFFFNYCLETYKVPFLKKAKKKDTKNLNEEYMKEFDSIEDILNTKRVNLWLN</sequence>
<organism evidence="1 2">
    <name type="scientific">Euplotes crassus</name>
    <dbReference type="NCBI Taxonomy" id="5936"/>
    <lineage>
        <taxon>Eukaryota</taxon>
        <taxon>Sar</taxon>
        <taxon>Alveolata</taxon>
        <taxon>Ciliophora</taxon>
        <taxon>Intramacronucleata</taxon>
        <taxon>Spirotrichea</taxon>
        <taxon>Hypotrichia</taxon>
        <taxon>Euplotida</taxon>
        <taxon>Euplotidae</taxon>
        <taxon>Moneuplotes</taxon>
    </lineage>
</organism>
<accession>A0AAD1UH54</accession>